<gene>
    <name evidence="1" type="ORF">METZ01_LOCUS365032</name>
</gene>
<feature type="non-terminal residue" evidence="1">
    <location>
        <position position="1"/>
    </location>
</feature>
<evidence type="ECO:0000313" key="1">
    <source>
        <dbReference type="EMBL" id="SVD12178.1"/>
    </source>
</evidence>
<proteinExistence type="predicted"/>
<protein>
    <submittedName>
        <fullName evidence="1">Uncharacterized protein</fullName>
    </submittedName>
</protein>
<dbReference type="AlphaFoldDB" id="A0A382SSM3"/>
<reference evidence="1" key="1">
    <citation type="submission" date="2018-05" db="EMBL/GenBank/DDBJ databases">
        <authorList>
            <person name="Lanie J.A."/>
            <person name="Ng W.-L."/>
            <person name="Kazmierczak K.M."/>
            <person name="Andrzejewski T.M."/>
            <person name="Davidsen T.M."/>
            <person name="Wayne K.J."/>
            <person name="Tettelin H."/>
            <person name="Glass J.I."/>
            <person name="Rusch D."/>
            <person name="Podicherti R."/>
            <person name="Tsui H.-C.T."/>
            <person name="Winkler M.E."/>
        </authorList>
    </citation>
    <scope>NUCLEOTIDE SEQUENCE</scope>
</reference>
<dbReference type="EMBL" id="UINC01130849">
    <property type="protein sequence ID" value="SVD12178.1"/>
    <property type="molecule type" value="Genomic_DNA"/>
</dbReference>
<name>A0A382SSM3_9ZZZZ</name>
<sequence length="55" mass="5875">VIIVANRFNNRETTISKTNGGITDTLDKPASANQLAVSEDAELNGSQANDPIKYV</sequence>
<accession>A0A382SSM3</accession>
<organism evidence="1">
    <name type="scientific">marine metagenome</name>
    <dbReference type="NCBI Taxonomy" id="408172"/>
    <lineage>
        <taxon>unclassified sequences</taxon>
        <taxon>metagenomes</taxon>
        <taxon>ecological metagenomes</taxon>
    </lineage>
</organism>